<name>R5V8D3_9BACT</name>
<gene>
    <name evidence="1" type="ORF">BN536_01486</name>
</gene>
<dbReference type="Proteomes" id="UP000018372">
    <property type="component" value="Unassembled WGS sequence"/>
</dbReference>
<proteinExistence type="predicted"/>
<evidence type="ECO:0000313" key="1">
    <source>
        <dbReference type="EMBL" id="CCZ86625.1"/>
    </source>
</evidence>
<accession>R5V8D3</accession>
<dbReference type="EMBL" id="CBAT010000055">
    <property type="protein sequence ID" value="CCZ86625.1"/>
    <property type="molecule type" value="Genomic_DNA"/>
</dbReference>
<comment type="caution">
    <text evidence="1">The sequence shown here is derived from an EMBL/GenBank/DDBJ whole genome shotgun (WGS) entry which is preliminary data.</text>
</comment>
<evidence type="ECO:0000313" key="2">
    <source>
        <dbReference type="Proteomes" id="UP000018372"/>
    </source>
</evidence>
<organism evidence="1 2">
    <name type="scientific">Phocaeicola plebeius CAG:211</name>
    <dbReference type="NCBI Taxonomy" id="1263052"/>
    <lineage>
        <taxon>Bacteria</taxon>
        <taxon>Pseudomonadati</taxon>
        <taxon>Bacteroidota</taxon>
        <taxon>Bacteroidia</taxon>
        <taxon>Bacteroidales</taxon>
        <taxon>Bacteroidaceae</taxon>
        <taxon>Phocaeicola</taxon>
    </lineage>
</organism>
<reference evidence="1" key="1">
    <citation type="submission" date="2012-11" db="EMBL/GenBank/DDBJ databases">
        <title>Dependencies among metagenomic species, viruses, plasmids and units of genetic variation.</title>
        <authorList>
            <person name="Nielsen H.B."/>
            <person name="Almeida M."/>
            <person name="Juncker A.S."/>
            <person name="Rasmussen S."/>
            <person name="Li J."/>
            <person name="Sunagawa S."/>
            <person name="Plichta D."/>
            <person name="Gautier L."/>
            <person name="Le Chatelier E."/>
            <person name="Peletier E."/>
            <person name="Bonde I."/>
            <person name="Nielsen T."/>
            <person name="Manichanh C."/>
            <person name="Arumugam M."/>
            <person name="Batto J."/>
            <person name="Santos M.B.Q.D."/>
            <person name="Blom N."/>
            <person name="Borruel N."/>
            <person name="Burgdorf K.S."/>
            <person name="Boumezbeur F."/>
            <person name="Casellas F."/>
            <person name="Dore J."/>
            <person name="Guarner F."/>
            <person name="Hansen T."/>
            <person name="Hildebrand F."/>
            <person name="Kaas R.S."/>
            <person name="Kennedy S."/>
            <person name="Kristiansen K."/>
            <person name="Kultima J.R."/>
            <person name="Leonard P."/>
            <person name="Levenez F."/>
            <person name="Lund O."/>
            <person name="Moumen B."/>
            <person name="Le Paslier D."/>
            <person name="Pons N."/>
            <person name="Pedersen O."/>
            <person name="Prifti E."/>
            <person name="Qin J."/>
            <person name="Raes J."/>
            <person name="Tap J."/>
            <person name="Tims S."/>
            <person name="Ussery D.W."/>
            <person name="Yamada T."/>
            <person name="MetaHit consortium"/>
            <person name="Renault P."/>
            <person name="Sicheritz-Ponten T."/>
            <person name="Bork P."/>
            <person name="Wang J."/>
            <person name="Brunak S."/>
            <person name="Ehrlich S.D."/>
        </authorList>
    </citation>
    <scope>NUCLEOTIDE SEQUENCE [LARGE SCALE GENOMIC DNA]</scope>
</reference>
<sequence>MRWYRLTAMMPAIVEKKVASRIGTNTSVGCAAPICARYTMMLMGISVSPDVFSTRNMIIGLLAVSLRGFSSCSPSMAFRPRGVAALSSPSIFAARFMKILPVTGCPLGISGNSFENSGLSRRAKSCITPPFSPIFMMPSQSDNTPVSPNEISNAVLEEAKVELIISGNTAVSPKNTSLTSATTKARRKNAIQM</sequence>
<dbReference type="AlphaFoldDB" id="R5V8D3"/>
<protein>
    <submittedName>
        <fullName evidence="1">Uncharacterized protein</fullName>
    </submittedName>
</protein>